<feature type="domain" description="Calcineurin-like phosphoesterase" evidence="1">
    <location>
        <begin position="3"/>
        <end position="197"/>
    </location>
</feature>
<dbReference type="InterPro" id="IPR004843">
    <property type="entry name" value="Calcineurin-like_PHP"/>
</dbReference>
<dbReference type="PANTHER" id="PTHR42850:SF2">
    <property type="entry name" value="BLL5683 PROTEIN"/>
    <property type="match status" value="1"/>
</dbReference>
<dbReference type="InterPro" id="IPR029052">
    <property type="entry name" value="Metallo-depent_PP-like"/>
</dbReference>
<dbReference type="Pfam" id="PF00149">
    <property type="entry name" value="Metallophos"/>
    <property type="match status" value="1"/>
</dbReference>
<dbReference type="CDD" id="cd00838">
    <property type="entry name" value="MPP_superfamily"/>
    <property type="match status" value="1"/>
</dbReference>
<comment type="caution">
    <text evidence="2">The sequence shown here is derived from an EMBL/GenBank/DDBJ whole genome shotgun (WGS) entry which is preliminary data.</text>
</comment>
<evidence type="ECO:0000259" key="1">
    <source>
        <dbReference type="Pfam" id="PF00149"/>
    </source>
</evidence>
<name>A0A0F9DBY6_9ZZZZ</name>
<dbReference type="GO" id="GO:0016791">
    <property type="term" value="F:phosphatase activity"/>
    <property type="evidence" value="ECO:0007669"/>
    <property type="project" value="TreeGrafter"/>
</dbReference>
<protein>
    <recommendedName>
        <fullName evidence="1">Calcineurin-like phosphoesterase domain-containing protein</fullName>
    </recommendedName>
</protein>
<sequence length="281" mass="31882">MDLVISDIHADISALNTIMDLVTSVDFKKNYGEISRILNLGDVLERGTRPKEVLEKMEELSKNYPVISVIGNHDEAFLYKREVSGSSRESINAHLSLTEEDLTFFKKNQDDTYGQQEFLDKKTSLLCVHGGPLDPKKITPKNAGPDAWLYQKSWQRLSEENFEFFSYYGYQYTASSAFKEAKTKVENPIILCGHQHMEAALKQNKEGIQEILSKIKPHTEKLSNFIVEKKEIPVESDNNYLIRIGLGGPEGYHGLGISKPHFGTVQYNPKKIILFGINPKI</sequence>
<dbReference type="Gene3D" id="3.60.21.10">
    <property type="match status" value="1"/>
</dbReference>
<dbReference type="InterPro" id="IPR050126">
    <property type="entry name" value="Ap4A_hydrolase"/>
</dbReference>
<accession>A0A0F9DBY6</accession>
<dbReference type="GO" id="GO:0005737">
    <property type="term" value="C:cytoplasm"/>
    <property type="evidence" value="ECO:0007669"/>
    <property type="project" value="TreeGrafter"/>
</dbReference>
<dbReference type="SUPFAM" id="SSF56300">
    <property type="entry name" value="Metallo-dependent phosphatases"/>
    <property type="match status" value="1"/>
</dbReference>
<dbReference type="AlphaFoldDB" id="A0A0F9DBY6"/>
<reference evidence="2" key="1">
    <citation type="journal article" date="2015" name="Nature">
        <title>Complex archaea that bridge the gap between prokaryotes and eukaryotes.</title>
        <authorList>
            <person name="Spang A."/>
            <person name="Saw J.H."/>
            <person name="Jorgensen S.L."/>
            <person name="Zaremba-Niedzwiedzka K."/>
            <person name="Martijn J."/>
            <person name="Lind A.E."/>
            <person name="van Eijk R."/>
            <person name="Schleper C."/>
            <person name="Guy L."/>
            <person name="Ettema T.J."/>
        </authorList>
    </citation>
    <scope>NUCLEOTIDE SEQUENCE</scope>
</reference>
<organism evidence="2">
    <name type="scientific">marine sediment metagenome</name>
    <dbReference type="NCBI Taxonomy" id="412755"/>
    <lineage>
        <taxon>unclassified sequences</taxon>
        <taxon>metagenomes</taxon>
        <taxon>ecological metagenomes</taxon>
    </lineage>
</organism>
<evidence type="ECO:0000313" key="2">
    <source>
        <dbReference type="EMBL" id="KKL15241.1"/>
    </source>
</evidence>
<gene>
    <name evidence="2" type="ORF">LCGC14_2507570</name>
</gene>
<dbReference type="EMBL" id="LAZR01040137">
    <property type="protein sequence ID" value="KKL15241.1"/>
    <property type="molecule type" value="Genomic_DNA"/>
</dbReference>
<proteinExistence type="predicted"/>
<dbReference type="PANTHER" id="PTHR42850">
    <property type="entry name" value="METALLOPHOSPHOESTERASE"/>
    <property type="match status" value="1"/>
</dbReference>